<comment type="caution">
    <text evidence="2">The sequence shown here is derived from an EMBL/GenBank/DDBJ whole genome shotgun (WGS) entry which is preliminary data.</text>
</comment>
<proteinExistence type="predicted"/>
<protein>
    <submittedName>
        <fullName evidence="2">Uncharacterized protein</fullName>
    </submittedName>
</protein>
<keyword evidence="1" id="KW-0472">Membrane</keyword>
<dbReference type="InterPro" id="IPR045428">
    <property type="entry name" value="EACC1"/>
</dbReference>
<keyword evidence="1" id="KW-1133">Transmembrane helix</keyword>
<keyword evidence="1" id="KW-0812">Transmembrane</keyword>
<gene>
    <name evidence="2" type="ORF">GCM10010492_03370</name>
</gene>
<accession>A0ABP3CLR2</accession>
<organism evidence="2 3">
    <name type="scientific">Saccharothrix mutabilis subsp. mutabilis</name>
    <dbReference type="NCBI Taxonomy" id="66855"/>
    <lineage>
        <taxon>Bacteria</taxon>
        <taxon>Bacillati</taxon>
        <taxon>Actinomycetota</taxon>
        <taxon>Actinomycetes</taxon>
        <taxon>Pseudonocardiales</taxon>
        <taxon>Pseudonocardiaceae</taxon>
        <taxon>Saccharothrix</taxon>
    </lineage>
</organism>
<dbReference type="RefSeq" id="WP_343931747.1">
    <property type="nucleotide sequence ID" value="NZ_BAAABU010000001.1"/>
</dbReference>
<dbReference type="Proteomes" id="UP001500416">
    <property type="component" value="Unassembled WGS sequence"/>
</dbReference>
<evidence type="ECO:0000313" key="3">
    <source>
        <dbReference type="Proteomes" id="UP001500416"/>
    </source>
</evidence>
<evidence type="ECO:0000313" key="2">
    <source>
        <dbReference type="EMBL" id="GAA0209031.1"/>
    </source>
</evidence>
<dbReference type="Pfam" id="PF19953">
    <property type="entry name" value="EACC1"/>
    <property type="match status" value="1"/>
</dbReference>
<name>A0ABP3CLR2_9PSEU</name>
<keyword evidence="3" id="KW-1185">Reference proteome</keyword>
<feature type="transmembrane region" description="Helical" evidence="1">
    <location>
        <begin position="57"/>
        <end position="78"/>
    </location>
</feature>
<dbReference type="EMBL" id="BAAABU010000001">
    <property type="protein sequence ID" value="GAA0209031.1"/>
    <property type="molecule type" value="Genomic_DNA"/>
</dbReference>
<sequence length="126" mass="13319">MDDERVVLLVVEPDPEVDPDSADRLARRLRTEVAALDVDARLAADGPPPEGAKGADAVTLGAVVVAMSAAGGVFPLVIETVRDWLARQAARHRVSVTIDGDTIALEKASAAERRALVDAYVQRHSG</sequence>
<reference evidence="3" key="1">
    <citation type="journal article" date="2019" name="Int. J. Syst. Evol. Microbiol.">
        <title>The Global Catalogue of Microorganisms (GCM) 10K type strain sequencing project: providing services to taxonomists for standard genome sequencing and annotation.</title>
        <authorList>
            <consortium name="The Broad Institute Genomics Platform"/>
            <consortium name="The Broad Institute Genome Sequencing Center for Infectious Disease"/>
            <person name="Wu L."/>
            <person name="Ma J."/>
        </authorList>
    </citation>
    <scope>NUCLEOTIDE SEQUENCE [LARGE SCALE GENOMIC DNA]</scope>
    <source>
        <strain evidence="3">JCM 3380</strain>
    </source>
</reference>
<evidence type="ECO:0000256" key="1">
    <source>
        <dbReference type="SAM" id="Phobius"/>
    </source>
</evidence>